<feature type="domain" description="Pyridoxamine 5'-phosphate oxidase N-terminal" evidence="1">
    <location>
        <begin position="11"/>
        <end position="139"/>
    </location>
</feature>
<dbReference type="SUPFAM" id="SSF50475">
    <property type="entry name" value="FMN-binding split barrel"/>
    <property type="match status" value="1"/>
</dbReference>
<evidence type="ECO:0000313" key="2">
    <source>
        <dbReference type="EMBL" id="MBT0654734.1"/>
    </source>
</evidence>
<dbReference type="EMBL" id="JAHCVK010000017">
    <property type="protein sequence ID" value="MBT0654734.1"/>
    <property type="molecule type" value="Genomic_DNA"/>
</dbReference>
<evidence type="ECO:0000313" key="3">
    <source>
        <dbReference type="Proteomes" id="UP000756860"/>
    </source>
</evidence>
<accession>A0ABS5SIX2</accession>
<keyword evidence="3" id="KW-1185">Reference proteome</keyword>
<reference evidence="2 3" key="1">
    <citation type="submission" date="2021-05" db="EMBL/GenBank/DDBJ databases">
        <title>The draft genome of Geobacter luticola JCM 17780.</title>
        <authorList>
            <person name="Xu Z."/>
            <person name="Masuda Y."/>
            <person name="Itoh H."/>
            <person name="Senoo K."/>
        </authorList>
    </citation>
    <scope>NUCLEOTIDE SEQUENCE [LARGE SCALE GENOMIC DNA]</scope>
    <source>
        <strain evidence="2 3">JCM 17780</strain>
    </source>
</reference>
<dbReference type="InterPro" id="IPR012349">
    <property type="entry name" value="Split_barrel_FMN-bd"/>
</dbReference>
<dbReference type="RefSeq" id="WP_214176743.1">
    <property type="nucleotide sequence ID" value="NZ_JAHCVK010000017.1"/>
</dbReference>
<organism evidence="2 3">
    <name type="scientific">Geomobilimonas luticola</name>
    <dbReference type="NCBI Taxonomy" id="1114878"/>
    <lineage>
        <taxon>Bacteria</taxon>
        <taxon>Pseudomonadati</taxon>
        <taxon>Thermodesulfobacteriota</taxon>
        <taxon>Desulfuromonadia</taxon>
        <taxon>Geobacterales</taxon>
        <taxon>Geobacteraceae</taxon>
        <taxon>Geomobilimonas</taxon>
    </lineage>
</organism>
<dbReference type="InterPro" id="IPR011576">
    <property type="entry name" value="Pyridox_Oxase_N"/>
</dbReference>
<dbReference type="Gene3D" id="2.30.110.10">
    <property type="entry name" value="Electron Transport, Fmn-binding Protein, Chain A"/>
    <property type="match status" value="1"/>
</dbReference>
<evidence type="ECO:0000259" key="1">
    <source>
        <dbReference type="Pfam" id="PF01243"/>
    </source>
</evidence>
<name>A0ABS5SIX2_9BACT</name>
<comment type="caution">
    <text evidence="2">The sequence shown here is derived from an EMBL/GenBank/DDBJ whole genome shotgun (WGS) entry which is preliminary data.</text>
</comment>
<protein>
    <submittedName>
        <fullName evidence="2">Pyridoxamine 5'-phosphate oxidase family protein</fullName>
    </submittedName>
</protein>
<gene>
    <name evidence="2" type="ORF">KI810_16900</name>
</gene>
<proteinExistence type="predicted"/>
<sequence>MKNVTPAQRQVLHYLRDHNVANLATGVGTDIWASAVFYANDGYTLYFLSSPDSRHCLNFARNPLVAVTIQEDYADWREIKGIQIEGVVSEISGPEEAVARRIYGEKFPVVGKLALAPAAIVKALAKVSWFKIVPKRLYFIDNSVCLGHREEIEVNLPQTYEIKPLP</sequence>
<dbReference type="Proteomes" id="UP000756860">
    <property type="component" value="Unassembled WGS sequence"/>
</dbReference>
<dbReference type="Pfam" id="PF01243">
    <property type="entry name" value="PNPOx_N"/>
    <property type="match status" value="1"/>
</dbReference>